<dbReference type="Pfam" id="PF01894">
    <property type="entry name" value="YjbQ"/>
    <property type="match status" value="1"/>
</dbReference>
<dbReference type="InterPro" id="IPR001602">
    <property type="entry name" value="UPF0047_YjbQ-like"/>
</dbReference>
<dbReference type="Proteomes" id="UP001211987">
    <property type="component" value="Unassembled WGS sequence"/>
</dbReference>
<dbReference type="Proteomes" id="UP000261032">
    <property type="component" value="Unassembled WGS sequence"/>
</dbReference>
<evidence type="ECO:0000313" key="1">
    <source>
        <dbReference type="EMBL" id="MDB7085971.1"/>
    </source>
</evidence>
<dbReference type="RefSeq" id="WP_008791023.1">
    <property type="nucleotide sequence ID" value="NZ_BAABXX010000001.1"/>
</dbReference>
<proteinExistence type="predicted"/>
<protein>
    <submittedName>
        <fullName evidence="2">YjbQ family protein</fullName>
    </submittedName>
</protein>
<evidence type="ECO:0000313" key="2">
    <source>
        <dbReference type="EMBL" id="RGD79306.1"/>
    </source>
</evidence>
<dbReference type="EMBL" id="JAQLKE010000068">
    <property type="protein sequence ID" value="MDB7085971.1"/>
    <property type="molecule type" value="Genomic_DNA"/>
</dbReference>
<dbReference type="SUPFAM" id="SSF111038">
    <property type="entry name" value="YjbQ-like"/>
    <property type="match status" value="1"/>
</dbReference>
<organism evidence="2 3">
    <name type="scientific">Thomasclavelia ramosa</name>
    <dbReference type="NCBI Taxonomy" id="1547"/>
    <lineage>
        <taxon>Bacteria</taxon>
        <taxon>Bacillati</taxon>
        <taxon>Bacillota</taxon>
        <taxon>Erysipelotrichia</taxon>
        <taxon>Erysipelotrichales</taxon>
        <taxon>Coprobacillaceae</taxon>
        <taxon>Thomasclavelia</taxon>
    </lineage>
</organism>
<reference evidence="1" key="2">
    <citation type="submission" date="2023-01" db="EMBL/GenBank/DDBJ databases">
        <title>Human gut microbiome strain richness.</title>
        <authorList>
            <person name="Chen-Liaw A."/>
        </authorList>
    </citation>
    <scope>NUCLEOTIDE SEQUENCE</scope>
    <source>
        <strain evidence="1">1001217st2_G6_1001217B_191108</strain>
    </source>
</reference>
<reference evidence="2 3" key="1">
    <citation type="submission" date="2018-08" db="EMBL/GenBank/DDBJ databases">
        <title>A genome reference for cultivated species of the human gut microbiota.</title>
        <authorList>
            <person name="Zou Y."/>
            <person name="Xue W."/>
            <person name="Luo G."/>
        </authorList>
    </citation>
    <scope>NUCLEOTIDE SEQUENCE [LARGE SCALE GENOMIC DNA]</scope>
    <source>
        <strain evidence="2 3">OM06-4</strain>
    </source>
</reference>
<dbReference type="InterPro" id="IPR035917">
    <property type="entry name" value="YjbQ-like_sf"/>
</dbReference>
<accession>A0A3E3A9F8</accession>
<name>A0A3E3A9F8_9FIRM</name>
<sequence>MAVFHKEINLTTIANRPSYHDVTADVMEALAISGIQDGICVVSSPHTTCAVFFEEFMHDKNYYGDEFLQVDLNETLDKIIPVQTTEGQYHSPGPEHIAYGMAKTDPDYPAKEWTMLNTDGHLRSTLLGASETLIIKDGNLLNGKVGYIYFVDFDQTRERRRKCNIVIMGE</sequence>
<dbReference type="AlphaFoldDB" id="A0A3E3A9F8"/>
<dbReference type="Gene3D" id="2.60.120.460">
    <property type="entry name" value="YjbQ-like"/>
    <property type="match status" value="1"/>
</dbReference>
<dbReference type="EMBL" id="QUSL01000037">
    <property type="protein sequence ID" value="RGD79306.1"/>
    <property type="molecule type" value="Genomic_DNA"/>
</dbReference>
<gene>
    <name evidence="2" type="ORF">DXB93_16175</name>
    <name evidence="1" type="ORF">PM738_19525</name>
</gene>
<comment type="caution">
    <text evidence="2">The sequence shown here is derived from an EMBL/GenBank/DDBJ whole genome shotgun (WGS) entry which is preliminary data.</text>
</comment>
<evidence type="ECO:0000313" key="3">
    <source>
        <dbReference type="Proteomes" id="UP000261032"/>
    </source>
</evidence>